<keyword evidence="1" id="KW-0472">Membrane</keyword>
<feature type="transmembrane region" description="Helical" evidence="1">
    <location>
        <begin position="240"/>
        <end position="260"/>
    </location>
</feature>
<feature type="transmembrane region" description="Helical" evidence="1">
    <location>
        <begin position="48"/>
        <end position="67"/>
    </location>
</feature>
<proteinExistence type="predicted"/>
<feature type="transmembrane region" description="Helical" evidence="1">
    <location>
        <begin position="74"/>
        <end position="92"/>
    </location>
</feature>
<gene>
    <name evidence="2" type="ORF">DVG78_12570</name>
</gene>
<dbReference type="Proteomes" id="UP000253141">
    <property type="component" value="Unassembled WGS sequence"/>
</dbReference>
<feature type="transmembrane region" description="Helical" evidence="1">
    <location>
        <begin position="159"/>
        <end position="176"/>
    </location>
</feature>
<evidence type="ECO:0000313" key="2">
    <source>
        <dbReference type="EMBL" id="RDB05416.1"/>
    </source>
</evidence>
<organism evidence="2 3">
    <name type="scientific">Runella aurantiaca</name>
    <dbReference type="NCBI Taxonomy" id="2282308"/>
    <lineage>
        <taxon>Bacteria</taxon>
        <taxon>Pseudomonadati</taxon>
        <taxon>Bacteroidota</taxon>
        <taxon>Cytophagia</taxon>
        <taxon>Cytophagales</taxon>
        <taxon>Spirosomataceae</taxon>
        <taxon>Runella</taxon>
    </lineage>
</organism>
<comment type="caution">
    <text evidence="2">The sequence shown here is derived from an EMBL/GenBank/DDBJ whole genome shotgun (WGS) entry which is preliminary data.</text>
</comment>
<protein>
    <submittedName>
        <fullName evidence="2">Uncharacterized protein</fullName>
    </submittedName>
</protein>
<sequence length="508" mass="59159">MEMFNQLHEADTFSEKVKILFSQHNEHRILVTRLFALLQYSISGYIDLRWWIIAGNLCLPFVVWIFYQNLKQTPWLLIPIAFILFAPLSNTFAAMQNANLFSVLFCIAAFHFSLKSPDSFFNTFYVFLFTLLGIFSNGGGVVCFGLIGCVFFFQRRYRLLTYWILFGILILGGYFYDYQKIYKHPTAENLFEQLPEAFSFLLTFLGGMAQLIWLAKIVGVLFLGLFLTIIIRRYYQQNPFIFLLFTYGIAISVLTALSRYEHDISLALAERYVIYSMLLAAASVVIMYDFLKNVPSLQTYVFVGLTFLSISAHLKYITIKLKTADATKNSLLMAMENYHLNRSGYTCMEVKILDRLAQNGFYSYPIPHPVYPKSYYDSLNRYLLIQTVKLRVDKAYTTQKNLHLHISILEPMEAEKVFEEIFLKYLVFQNDSLPFDCQKSIFTQPDNDQTILVDIHLENARRGVSLPQLEIILPKKHFMKGKYALYFLFFSDKPVNYPPIKTNVSFRL</sequence>
<feature type="transmembrane region" description="Helical" evidence="1">
    <location>
        <begin position="211"/>
        <end position="234"/>
    </location>
</feature>
<keyword evidence="3" id="KW-1185">Reference proteome</keyword>
<keyword evidence="1" id="KW-1133">Transmembrane helix</keyword>
<keyword evidence="1" id="KW-0812">Transmembrane</keyword>
<name>A0A369IFJ2_9BACT</name>
<evidence type="ECO:0000313" key="3">
    <source>
        <dbReference type="Proteomes" id="UP000253141"/>
    </source>
</evidence>
<evidence type="ECO:0000256" key="1">
    <source>
        <dbReference type="SAM" id="Phobius"/>
    </source>
</evidence>
<dbReference type="EMBL" id="QPIW01000009">
    <property type="protein sequence ID" value="RDB05416.1"/>
    <property type="molecule type" value="Genomic_DNA"/>
</dbReference>
<accession>A0A369IFJ2</accession>
<dbReference type="AlphaFoldDB" id="A0A369IFJ2"/>
<feature type="transmembrane region" description="Helical" evidence="1">
    <location>
        <begin position="126"/>
        <end position="153"/>
    </location>
</feature>
<reference evidence="2 3" key="1">
    <citation type="submission" date="2018-07" db="EMBL/GenBank/DDBJ databases">
        <title>Genome analysis of Runella aurantiaca.</title>
        <authorList>
            <person name="Yang X."/>
        </authorList>
    </citation>
    <scope>NUCLEOTIDE SEQUENCE [LARGE SCALE GENOMIC DNA]</scope>
    <source>
        <strain evidence="2 3">YX9</strain>
    </source>
</reference>
<feature type="transmembrane region" description="Helical" evidence="1">
    <location>
        <begin position="272"/>
        <end position="291"/>
    </location>
</feature>